<dbReference type="EMBL" id="DTDJ01000012">
    <property type="protein sequence ID" value="HGL16985.1"/>
    <property type="molecule type" value="Genomic_DNA"/>
</dbReference>
<protein>
    <submittedName>
        <fullName evidence="1">Uncharacterized protein</fullName>
    </submittedName>
</protein>
<sequence>MFILIILFTFWGNSNPIKLYKEGKYREFIKAFYSEPKFGSEKYFPYVALSYLNLGELDSAWAYYKRIPGEKPEFRALDGLSYRIAEELRKKGLIKEALEAYYYSYLGKYNPEECVKYICFLSGIPKELATDSTLKFLFAKNKIYLVAPFSGEYSDIGEELYNSISFYFEGSIIRLDEEDREKLSKIPENSIVIGPIKKSTSRYLDSLYKFPILWISPFTENIPMKSVLFYSPYKTLMEECDFLVSFILDTLHVSKVALVRDTSYLEELFASYFKTSMAKRGKFLAYDICVTGPMEFDSTIAMEVDSQNIEVAVISGLSKNSYFLYSAFRTMFPGKPIVGTFAWLSKMEQIPKYMLDLIVSGVPITIGQILRNSEIREKFTKEYGYKFGYFPSEVGLTGLDISLLLNEVSDTNNIGTLLNLMRLSGYVGPSGAVYKFSGGFLIYEIVKGELIKREEQDGREEN</sequence>
<comment type="caution">
    <text evidence="1">The sequence shown here is derived from an EMBL/GenBank/DDBJ whole genome shotgun (WGS) entry which is preliminary data.</text>
</comment>
<dbReference type="SUPFAM" id="SSF53822">
    <property type="entry name" value="Periplasmic binding protein-like I"/>
    <property type="match status" value="1"/>
</dbReference>
<evidence type="ECO:0000313" key="1">
    <source>
        <dbReference type="EMBL" id="HGL16985.1"/>
    </source>
</evidence>
<reference evidence="1" key="1">
    <citation type="journal article" date="2020" name="mSystems">
        <title>Genome- and Community-Level Interaction Insights into Carbon Utilization and Element Cycling Functions of Hydrothermarchaeota in Hydrothermal Sediment.</title>
        <authorList>
            <person name="Zhou Z."/>
            <person name="Liu Y."/>
            <person name="Xu W."/>
            <person name="Pan J."/>
            <person name="Luo Z.H."/>
            <person name="Li M."/>
        </authorList>
    </citation>
    <scope>NUCLEOTIDE SEQUENCE [LARGE SCALE GENOMIC DNA]</scope>
    <source>
        <strain evidence="1">SpSt-69</strain>
    </source>
</reference>
<accession>A0A7V3ZX69</accession>
<proteinExistence type="predicted"/>
<name>A0A7V3ZX69_UNCW3</name>
<dbReference type="AlphaFoldDB" id="A0A7V3ZX69"/>
<dbReference type="Gene3D" id="3.40.50.2300">
    <property type="match status" value="2"/>
</dbReference>
<organism evidence="1">
    <name type="scientific">candidate division WOR-3 bacterium</name>
    <dbReference type="NCBI Taxonomy" id="2052148"/>
    <lineage>
        <taxon>Bacteria</taxon>
        <taxon>Bacteria division WOR-3</taxon>
    </lineage>
</organism>
<dbReference type="InterPro" id="IPR028082">
    <property type="entry name" value="Peripla_BP_I"/>
</dbReference>
<gene>
    <name evidence="1" type="ORF">ENU66_01405</name>
</gene>